<dbReference type="EMBL" id="JAMPKM010000001">
    <property type="protein sequence ID" value="MEP0816187.1"/>
    <property type="molecule type" value="Genomic_DNA"/>
</dbReference>
<name>A0ABV0J335_9CYAN</name>
<evidence type="ECO:0008006" key="4">
    <source>
        <dbReference type="Google" id="ProtNLM"/>
    </source>
</evidence>
<dbReference type="Proteomes" id="UP001464891">
    <property type="component" value="Unassembled WGS sequence"/>
</dbReference>
<keyword evidence="3" id="KW-1185">Reference proteome</keyword>
<evidence type="ECO:0000313" key="3">
    <source>
        <dbReference type="Proteomes" id="UP001464891"/>
    </source>
</evidence>
<proteinExistence type="predicted"/>
<evidence type="ECO:0000313" key="2">
    <source>
        <dbReference type="EMBL" id="MEP0816187.1"/>
    </source>
</evidence>
<reference evidence="2 3" key="1">
    <citation type="submission" date="2022-04" db="EMBL/GenBank/DDBJ databases">
        <title>Positive selection, recombination, and allopatry shape intraspecific diversity of widespread and dominant cyanobacteria.</title>
        <authorList>
            <person name="Wei J."/>
            <person name="Shu W."/>
            <person name="Hu C."/>
        </authorList>
    </citation>
    <scope>NUCLEOTIDE SEQUENCE [LARGE SCALE GENOMIC DNA]</scope>
    <source>
        <strain evidence="2 3">GB2-A4</strain>
    </source>
</reference>
<dbReference type="RefSeq" id="WP_190431931.1">
    <property type="nucleotide sequence ID" value="NZ_JAMPKM010000001.1"/>
</dbReference>
<accession>A0ABV0J335</accession>
<comment type="caution">
    <text evidence="2">The sequence shown here is derived from an EMBL/GenBank/DDBJ whole genome shotgun (WGS) entry which is preliminary data.</text>
</comment>
<keyword evidence="1" id="KW-0732">Signal</keyword>
<sequence length="284" mass="31995">MKNLLNAGVGPGLVWLALLSIILLPSPATATSKTAQAGNVKAELAYQKANTELTQFNDLRLKITRGGKTLLDQPLPDSEGNWPLVALGTDWAKENAQAAFQVRDLDGNQEPEVLIDLFTGGAHCCTYTLIYRYNPKTQTYSADRFEWGNGGYQLQDLDKNGVPEFNGRNDAFAYAFGSYAASGYPLQIWQYRQGKMVDVTRQYPKLIHNDAYFWWQTFVERQNDGVEYGKGALAAYLADKYLLGQGQDGWQKVQKAYKGPDRQQYFTELRRFLRQTGYISGKSR</sequence>
<protein>
    <recommendedName>
        <fullName evidence="4">VCBS repeat-containing protein</fullName>
    </recommendedName>
</protein>
<gene>
    <name evidence="2" type="ORF">NC998_03645</name>
</gene>
<feature type="signal peptide" evidence="1">
    <location>
        <begin position="1"/>
        <end position="30"/>
    </location>
</feature>
<feature type="chain" id="PRO_5045531674" description="VCBS repeat-containing protein" evidence="1">
    <location>
        <begin position="31"/>
        <end position="284"/>
    </location>
</feature>
<organism evidence="2 3">
    <name type="scientific">Trichocoleus desertorum GB2-A4</name>
    <dbReference type="NCBI Taxonomy" id="2933944"/>
    <lineage>
        <taxon>Bacteria</taxon>
        <taxon>Bacillati</taxon>
        <taxon>Cyanobacteriota</taxon>
        <taxon>Cyanophyceae</taxon>
        <taxon>Leptolyngbyales</taxon>
        <taxon>Trichocoleusaceae</taxon>
        <taxon>Trichocoleus</taxon>
    </lineage>
</organism>
<evidence type="ECO:0000256" key="1">
    <source>
        <dbReference type="SAM" id="SignalP"/>
    </source>
</evidence>